<feature type="domain" description="Methyltransferase type 11" evidence="4">
    <location>
        <begin position="95"/>
        <end position="193"/>
    </location>
</feature>
<name>A0A9P4UU43_9PEZI</name>
<dbReference type="InterPro" id="IPR050447">
    <property type="entry name" value="Erg6_SMT_methyltransf"/>
</dbReference>
<dbReference type="InterPro" id="IPR029063">
    <property type="entry name" value="SAM-dependent_MTases_sf"/>
</dbReference>
<evidence type="ECO:0000256" key="2">
    <source>
        <dbReference type="ARBA" id="ARBA00038188"/>
    </source>
</evidence>
<dbReference type="InterPro" id="IPR013216">
    <property type="entry name" value="Methyltransf_11"/>
</dbReference>
<evidence type="ECO:0000256" key="1">
    <source>
        <dbReference type="ARBA" id="ARBA00022679"/>
    </source>
</evidence>
<dbReference type="GO" id="GO:0006696">
    <property type="term" value="P:ergosterol biosynthetic process"/>
    <property type="evidence" value="ECO:0007669"/>
    <property type="project" value="TreeGrafter"/>
</dbReference>
<sequence length="300" mass="33546">MAYLLRRRHIVASLVLAAAALLGIIAKPSSQTPTVEEYYTSLESRVGYWGLLGNARHCGLWEIGALWPFPISKAQRAMEERLYTRLGLPTGSKVLDAGAGSGVVAAYMAERGLSVQAIDLTPTHVEQAKRNVKSRGLDDRISVRLGDYHDLAEFGGSTFDGIYTMETFVHADHPQQVLQNFMRLLKPGGVLVLHEADFHSDSETLQEILRLSHCPNTLENGAYEKMLEQVGFHHITVDDLTDNVLPLWRLFWILGAIPYDLLKVFGLQNRFINMMAGVETYRHWGDGRYISVKAVKPLSL</sequence>
<evidence type="ECO:0000313" key="5">
    <source>
        <dbReference type="EMBL" id="KAF2724785.1"/>
    </source>
</evidence>
<gene>
    <name evidence="5" type="ORF">K431DRAFT_261998</name>
</gene>
<evidence type="ECO:0000259" key="4">
    <source>
        <dbReference type="Pfam" id="PF08241"/>
    </source>
</evidence>
<dbReference type="OrthoDB" id="540004at2759"/>
<dbReference type="EMBL" id="MU003770">
    <property type="protein sequence ID" value="KAF2724785.1"/>
    <property type="molecule type" value="Genomic_DNA"/>
</dbReference>
<feature type="chain" id="PRO_5040292560" evidence="3">
    <location>
        <begin position="27"/>
        <end position="300"/>
    </location>
</feature>
<comment type="similarity">
    <text evidence="2">Belongs to the class I-like SAM-binding methyltransferase superfamily. Erg6/SMT family.</text>
</comment>
<dbReference type="GO" id="GO:0003838">
    <property type="term" value="F:sterol 24-C-methyltransferase activity"/>
    <property type="evidence" value="ECO:0007669"/>
    <property type="project" value="TreeGrafter"/>
</dbReference>
<dbReference type="GO" id="GO:0005783">
    <property type="term" value="C:endoplasmic reticulum"/>
    <property type="evidence" value="ECO:0007669"/>
    <property type="project" value="TreeGrafter"/>
</dbReference>
<dbReference type="CDD" id="cd02440">
    <property type="entry name" value="AdoMet_MTases"/>
    <property type="match status" value="1"/>
</dbReference>
<dbReference type="AlphaFoldDB" id="A0A9P4UU43"/>
<evidence type="ECO:0000313" key="6">
    <source>
        <dbReference type="Proteomes" id="UP000799441"/>
    </source>
</evidence>
<keyword evidence="6" id="KW-1185">Reference proteome</keyword>
<dbReference type="Proteomes" id="UP000799441">
    <property type="component" value="Unassembled WGS sequence"/>
</dbReference>
<dbReference type="Pfam" id="PF08241">
    <property type="entry name" value="Methyltransf_11"/>
    <property type="match status" value="1"/>
</dbReference>
<dbReference type="GO" id="GO:0032259">
    <property type="term" value="P:methylation"/>
    <property type="evidence" value="ECO:0007669"/>
    <property type="project" value="UniProtKB-KW"/>
</dbReference>
<proteinExistence type="inferred from homology"/>
<organism evidence="5 6">
    <name type="scientific">Polychaeton citri CBS 116435</name>
    <dbReference type="NCBI Taxonomy" id="1314669"/>
    <lineage>
        <taxon>Eukaryota</taxon>
        <taxon>Fungi</taxon>
        <taxon>Dikarya</taxon>
        <taxon>Ascomycota</taxon>
        <taxon>Pezizomycotina</taxon>
        <taxon>Dothideomycetes</taxon>
        <taxon>Dothideomycetidae</taxon>
        <taxon>Capnodiales</taxon>
        <taxon>Capnodiaceae</taxon>
        <taxon>Polychaeton</taxon>
    </lineage>
</organism>
<reference evidence="5" key="1">
    <citation type="journal article" date="2020" name="Stud. Mycol.">
        <title>101 Dothideomycetes genomes: a test case for predicting lifestyles and emergence of pathogens.</title>
        <authorList>
            <person name="Haridas S."/>
            <person name="Albert R."/>
            <person name="Binder M."/>
            <person name="Bloem J."/>
            <person name="Labutti K."/>
            <person name="Salamov A."/>
            <person name="Andreopoulos B."/>
            <person name="Baker S."/>
            <person name="Barry K."/>
            <person name="Bills G."/>
            <person name="Bluhm B."/>
            <person name="Cannon C."/>
            <person name="Castanera R."/>
            <person name="Culley D."/>
            <person name="Daum C."/>
            <person name="Ezra D."/>
            <person name="Gonzalez J."/>
            <person name="Henrissat B."/>
            <person name="Kuo A."/>
            <person name="Liang C."/>
            <person name="Lipzen A."/>
            <person name="Lutzoni F."/>
            <person name="Magnuson J."/>
            <person name="Mondo S."/>
            <person name="Nolan M."/>
            <person name="Ohm R."/>
            <person name="Pangilinan J."/>
            <person name="Park H.-J."/>
            <person name="Ramirez L."/>
            <person name="Alfaro M."/>
            <person name="Sun H."/>
            <person name="Tritt A."/>
            <person name="Yoshinaga Y."/>
            <person name="Zwiers L.-H."/>
            <person name="Turgeon B."/>
            <person name="Goodwin S."/>
            <person name="Spatafora J."/>
            <person name="Crous P."/>
            <person name="Grigoriev I."/>
        </authorList>
    </citation>
    <scope>NUCLEOTIDE SEQUENCE</scope>
    <source>
        <strain evidence="5">CBS 116435</strain>
    </source>
</reference>
<dbReference type="PANTHER" id="PTHR44068">
    <property type="entry name" value="ZGC:194242"/>
    <property type="match status" value="1"/>
</dbReference>
<accession>A0A9P4UU43</accession>
<evidence type="ECO:0000256" key="3">
    <source>
        <dbReference type="SAM" id="SignalP"/>
    </source>
</evidence>
<feature type="signal peptide" evidence="3">
    <location>
        <begin position="1"/>
        <end position="26"/>
    </location>
</feature>
<dbReference type="PANTHER" id="PTHR44068:SF1">
    <property type="entry name" value="HYPOTHETICAL LOC100005854"/>
    <property type="match status" value="1"/>
</dbReference>
<keyword evidence="5" id="KW-0489">Methyltransferase</keyword>
<keyword evidence="3" id="KW-0732">Signal</keyword>
<protein>
    <submittedName>
        <fullName evidence="5">S-adenosyl-L-methionine-dependent methyltransferase</fullName>
    </submittedName>
</protein>
<dbReference type="SUPFAM" id="SSF53335">
    <property type="entry name" value="S-adenosyl-L-methionine-dependent methyltransferases"/>
    <property type="match status" value="1"/>
</dbReference>
<comment type="caution">
    <text evidence="5">The sequence shown here is derived from an EMBL/GenBank/DDBJ whole genome shotgun (WGS) entry which is preliminary data.</text>
</comment>
<keyword evidence="1" id="KW-0808">Transferase</keyword>
<dbReference type="Gene3D" id="3.40.50.150">
    <property type="entry name" value="Vaccinia Virus protein VP39"/>
    <property type="match status" value="1"/>
</dbReference>